<evidence type="ECO:0000256" key="1">
    <source>
        <dbReference type="SAM" id="Phobius"/>
    </source>
</evidence>
<dbReference type="PANTHER" id="PTHR22911:SF103">
    <property type="entry name" value="BLR2811 PROTEIN"/>
    <property type="match status" value="1"/>
</dbReference>
<dbReference type="InterPro" id="IPR000620">
    <property type="entry name" value="EamA_dom"/>
</dbReference>
<dbReference type="RefSeq" id="WP_142894683.1">
    <property type="nucleotide sequence ID" value="NZ_ML660052.1"/>
</dbReference>
<dbReference type="Pfam" id="PF00892">
    <property type="entry name" value="EamA"/>
    <property type="match status" value="2"/>
</dbReference>
<feature type="transmembrane region" description="Helical" evidence="1">
    <location>
        <begin position="113"/>
        <end position="133"/>
    </location>
</feature>
<feature type="transmembrane region" description="Helical" evidence="1">
    <location>
        <begin position="27"/>
        <end position="44"/>
    </location>
</feature>
<gene>
    <name evidence="3" type="ORF">FKG95_02315</name>
</gene>
<dbReference type="SUPFAM" id="SSF103481">
    <property type="entry name" value="Multidrug resistance efflux transporter EmrE"/>
    <property type="match status" value="2"/>
</dbReference>
<protein>
    <submittedName>
        <fullName evidence="3">DMT family transporter</fullName>
    </submittedName>
</protein>
<feature type="domain" description="EamA" evidence="2">
    <location>
        <begin position="25"/>
        <end position="157"/>
    </location>
</feature>
<evidence type="ECO:0000313" key="4">
    <source>
        <dbReference type="Proteomes" id="UP000315252"/>
    </source>
</evidence>
<feature type="domain" description="EamA" evidence="2">
    <location>
        <begin position="166"/>
        <end position="294"/>
    </location>
</feature>
<evidence type="ECO:0000313" key="3">
    <source>
        <dbReference type="EMBL" id="TQV83446.1"/>
    </source>
</evidence>
<sequence>MIPQRETATEYPATGPYPVESAPLKGILLYLPAMAIVPVMDGIAKHLSTEMSVMQVSWARYFAHFAILLPLILIRHRPAQLIPSQPFLQVIRGGLLLISTVCFFWAISLMPLADALAIVFVSPLVVTALSPWLLRETVGVRRWSAVVVGFLGACIIIRPGPDMFSSGALLALAAGTFYALYLIATRRLAGSAPPLITLFYTALIGAVLLSLIVPFSWTTPNLEQIGLMAALGAIAAVGHLLVIKAFQMAPASLLAPYGYSEIVMATIVGYLFFGDFPDYLSWIGVAIVVASGIYVSLRERKTSKSTP</sequence>
<dbReference type="EMBL" id="VHSH01000001">
    <property type="protein sequence ID" value="TQV83446.1"/>
    <property type="molecule type" value="Genomic_DNA"/>
</dbReference>
<dbReference type="InterPro" id="IPR037185">
    <property type="entry name" value="EmrE-like"/>
</dbReference>
<keyword evidence="1" id="KW-0812">Transmembrane</keyword>
<proteinExistence type="predicted"/>
<feature type="transmembrane region" description="Helical" evidence="1">
    <location>
        <begin position="225"/>
        <end position="242"/>
    </location>
</feature>
<accession>A0A545U1W7</accession>
<feature type="transmembrane region" description="Helical" evidence="1">
    <location>
        <begin position="56"/>
        <end position="74"/>
    </location>
</feature>
<organism evidence="3 4">
    <name type="scientific">Denitrobaculum tricleocarpae</name>
    <dbReference type="NCBI Taxonomy" id="2591009"/>
    <lineage>
        <taxon>Bacteria</taxon>
        <taxon>Pseudomonadati</taxon>
        <taxon>Pseudomonadota</taxon>
        <taxon>Alphaproteobacteria</taxon>
        <taxon>Rhodospirillales</taxon>
        <taxon>Rhodospirillaceae</taxon>
        <taxon>Denitrobaculum</taxon>
    </lineage>
</organism>
<keyword evidence="1" id="KW-1133">Transmembrane helix</keyword>
<feature type="transmembrane region" description="Helical" evidence="1">
    <location>
        <begin position="86"/>
        <end position="107"/>
    </location>
</feature>
<keyword evidence="4" id="KW-1185">Reference proteome</keyword>
<feature type="transmembrane region" description="Helical" evidence="1">
    <location>
        <begin position="254"/>
        <end position="273"/>
    </location>
</feature>
<dbReference type="PANTHER" id="PTHR22911">
    <property type="entry name" value="ACYL-MALONYL CONDENSING ENZYME-RELATED"/>
    <property type="match status" value="1"/>
</dbReference>
<dbReference type="Proteomes" id="UP000315252">
    <property type="component" value="Unassembled WGS sequence"/>
</dbReference>
<evidence type="ECO:0000259" key="2">
    <source>
        <dbReference type="Pfam" id="PF00892"/>
    </source>
</evidence>
<feature type="transmembrane region" description="Helical" evidence="1">
    <location>
        <begin position="279"/>
        <end position="297"/>
    </location>
</feature>
<reference evidence="3 4" key="1">
    <citation type="submission" date="2019-06" db="EMBL/GenBank/DDBJ databases">
        <title>Whole genome sequence for Rhodospirillaceae sp. R148.</title>
        <authorList>
            <person name="Wang G."/>
        </authorList>
    </citation>
    <scope>NUCLEOTIDE SEQUENCE [LARGE SCALE GENOMIC DNA]</scope>
    <source>
        <strain evidence="3 4">R148</strain>
    </source>
</reference>
<dbReference type="OrthoDB" id="9812899at2"/>
<keyword evidence="1" id="KW-0472">Membrane</keyword>
<feature type="transmembrane region" description="Helical" evidence="1">
    <location>
        <begin position="164"/>
        <end position="183"/>
    </location>
</feature>
<name>A0A545U1W7_9PROT</name>
<feature type="transmembrane region" description="Helical" evidence="1">
    <location>
        <begin position="195"/>
        <end position="213"/>
    </location>
</feature>
<comment type="caution">
    <text evidence="3">The sequence shown here is derived from an EMBL/GenBank/DDBJ whole genome shotgun (WGS) entry which is preliminary data.</text>
</comment>
<dbReference type="AlphaFoldDB" id="A0A545U1W7"/>
<feature type="transmembrane region" description="Helical" evidence="1">
    <location>
        <begin position="140"/>
        <end position="158"/>
    </location>
</feature>
<dbReference type="GO" id="GO:0016020">
    <property type="term" value="C:membrane"/>
    <property type="evidence" value="ECO:0007669"/>
    <property type="project" value="InterPro"/>
</dbReference>